<evidence type="ECO:0000256" key="5">
    <source>
        <dbReference type="PROSITE-ProRule" id="PRU00335"/>
    </source>
</evidence>
<dbReference type="OrthoDB" id="9785164at2"/>
<dbReference type="SUPFAM" id="SSF46689">
    <property type="entry name" value="Homeodomain-like"/>
    <property type="match status" value="1"/>
</dbReference>
<comment type="caution">
    <text evidence="7">The sequence shown here is derived from an EMBL/GenBank/DDBJ whole genome shotgun (WGS) entry which is preliminary data.</text>
</comment>
<dbReference type="SUPFAM" id="SSF48498">
    <property type="entry name" value="Tetracyclin repressor-like, C-terminal domain"/>
    <property type="match status" value="1"/>
</dbReference>
<dbReference type="PANTHER" id="PTHR47506:SF1">
    <property type="entry name" value="HTH-TYPE TRANSCRIPTIONAL REGULATOR YJDC"/>
    <property type="match status" value="1"/>
</dbReference>
<dbReference type="EMBL" id="MYFO01000004">
    <property type="protein sequence ID" value="TFE90647.1"/>
    <property type="molecule type" value="Genomic_DNA"/>
</dbReference>
<dbReference type="InterPro" id="IPR001647">
    <property type="entry name" value="HTH_TetR"/>
</dbReference>
<keyword evidence="4" id="KW-0804">Transcription</keyword>
<evidence type="ECO:0000259" key="6">
    <source>
        <dbReference type="PROSITE" id="PS50977"/>
    </source>
</evidence>
<dbReference type="Pfam" id="PF13977">
    <property type="entry name" value="TetR_C_6"/>
    <property type="match status" value="1"/>
</dbReference>
<dbReference type="Pfam" id="PF00440">
    <property type="entry name" value="TetR_N"/>
    <property type="match status" value="1"/>
</dbReference>
<evidence type="ECO:0000256" key="1">
    <source>
        <dbReference type="ARBA" id="ARBA00022491"/>
    </source>
</evidence>
<dbReference type="Gene3D" id="1.10.357.10">
    <property type="entry name" value="Tetracycline Repressor, domain 2"/>
    <property type="match status" value="1"/>
</dbReference>
<feature type="domain" description="HTH tetR-type" evidence="6">
    <location>
        <begin position="22"/>
        <end position="82"/>
    </location>
</feature>
<dbReference type="PANTHER" id="PTHR47506">
    <property type="entry name" value="TRANSCRIPTIONAL REGULATORY PROTEIN"/>
    <property type="match status" value="1"/>
</dbReference>
<reference evidence="7 8" key="1">
    <citation type="submission" date="2017-03" db="EMBL/GenBank/DDBJ databases">
        <title>Isolation of Levoglucosan Utilizing Bacteria.</title>
        <authorList>
            <person name="Arya A.S."/>
        </authorList>
    </citation>
    <scope>NUCLEOTIDE SEQUENCE [LARGE SCALE GENOMIC DNA]</scope>
    <source>
        <strain evidence="7 8">MEC069</strain>
    </source>
</reference>
<dbReference type="GO" id="GO:0003677">
    <property type="term" value="F:DNA binding"/>
    <property type="evidence" value="ECO:0007669"/>
    <property type="project" value="UniProtKB-UniRule"/>
</dbReference>
<evidence type="ECO:0000313" key="8">
    <source>
        <dbReference type="Proteomes" id="UP000298246"/>
    </source>
</evidence>
<dbReference type="InterPro" id="IPR009057">
    <property type="entry name" value="Homeodomain-like_sf"/>
</dbReference>
<proteinExistence type="predicted"/>
<gene>
    <name evidence="7" type="ORF">B5M42_05095</name>
</gene>
<protein>
    <recommendedName>
        <fullName evidence="6">HTH tetR-type domain-containing protein</fullName>
    </recommendedName>
</protein>
<evidence type="ECO:0000256" key="4">
    <source>
        <dbReference type="ARBA" id="ARBA00023163"/>
    </source>
</evidence>
<dbReference type="Proteomes" id="UP000298246">
    <property type="component" value="Unassembled WGS sequence"/>
</dbReference>
<feature type="DNA-binding region" description="H-T-H motif" evidence="5">
    <location>
        <begin position="45"/>
        <end position="64"/>
    </location>
</feature>
<organism evidence="7 8">
    <name type="scientific">Paenibacillus athensensis</name>
    <dbReference type="NCBI Taxonomy" id="1967502"/>
    <lineage>
        <taxon>Bacteria</taxon>
        <taxon>Bacillati</taxon>
        <taxon>Bacillota</taxon>
        <taxon>Bacilli</taxon>
        <taxon>Bacillales</taxon>
        <taxon>Paenibacillaceae</taxon>
        <taxon>Paenibacillus</taxon>
    </lineage>
</organism>
<dbReference type="InterPro" id="IPR039538">
    <property type="entry name" value="BetI_C"/>
</dbReference>
<dbReference type="PROSITE" id="PS50977">
    <property type="entry name" value="HTH_TETR_2"/>
    <property type="match status" value="1"/>
</dbReference>
<keyword evidence="8" id="KW-1185">Reference proteome</keyword>
<evidence type="ECO:0000256" key="2">
    <source>
        <dbReference type="ARBA" id="ARBA00023015"/>
    </source>
</evidence>
<dbReference type="AlphaFoldDB" id="A0A4Y8Q888"/>
<evidence type="ECO:0000313" key="7">
    <source>
        <dbReference type="EMBL" id="TFE90647.1"/>
    </source>
</evidence>
<keyword evidence="3 5" id="KW-0238">DNA-binding</keyword>
<evidence type="ECO:0000256" key="3">
    <source>
        <dbReference type="ARBA" id="ARBA00023125"/>
    </source>
</evidence>
<sequence>MNRTYCGWRICVEKNKFQLKREATHRQLLEAGQRCFADKGFASTTIGDIVARTGHTNGAFYAHFKTKEELFLEVLDYQLDITKGWSDVPRDYSPADTTLEAVITATVQRLGELLMGVDNWIVALVDFYQQTKHDPAMRAIFREKYGQWIAGIENLVRNLQTGGWIAADADVRQLAMQVIAFNEGYTIFSALFGGTDPQALIGGLVKLLR</sequence>
<keyword evidence="2" id="KW-0805">Transcription regulation</keyword>
<keyword evidence="1" id="KW-0678">Repressor</keyword>
<name>A0A4Y8Q888_9BACL</name>
<dbReference type="InterPro" id="IPR036271">
    <property type="entry name" value="Tet_transcr_reg_TetR-rel_C_sf"/>
</dbReference>
<accession>A0A4Y8Q888</accession>
<dbReference type="PRINTS" id="PR00455">
    <property type="entry name" value="HTHTETR"/>
</dbReference>